<gene>
    <name evidence="2" type="ORF">HGRIS_004389</name>
</gene>
<evidence type="ECO:0000313" key="3">
    <source>
        <dbReference type="Proteomes" id="UP001556367"/>
    </source>
</evidence>
<sequence>MSASSTYARQLLGQKNGYPLWIPEPHGPSSVYRSKGVRIGDVGYITQDGGFRPLFNIRAPASHPVNRRGVPEGFEQTSIDPENLNFSNLYYPPNSTVASINAERRSLSGEVSTSNNLSLAAGAGASLTCSWSSSEGAILHLPRGGCRLSAYTDELRRQAFRHAINWYKFVVQTLDQPISNGSLYLVTGWDKAKSWMVGSFTGTRSSESQLSIHLSAPSVAGAQASYTYSWDSASLPQYRIGPDDGSEELIRPEDEDALAQDNEIFAGDAPDQANQCVFIRGYKISLKLGIMAQIRRGVPRVRVSSIEESKSTDVQHNWGNASLLKTFPSSSVDEYESAFIRPSNLGSALFEGNEGDASSTGSDSGSVVSVQSEPENQEPYHPSTVLNAFMLDNKSDASVAVIHDDDWAMLIGDDQILPTDDEIISRFRRCFKVITVGSVACPHSESMSTEFGGLKVDDRSVLHARRPSYRGYPRLGPGPSFTRFIDPDDEQYSQQRGSAEALALNTFNGTDQLSPSVIGGSLGPENPMDTSDMAAPSVGPVDDRSVLHARRPSYRGYPRLGPGPSSTRFIDPDDLEQYSQQRGSAEALALNTFNGTDQLSPSVIGGSLGPENPMDTSDMAAPSVGPVDDRSVLHARRPSYRGYPRLGPGPSSTRFIDPDDLEQYSQQRGSAEALALNTFNGTDQLSPSVIGGSLGPENPMGTSDMAAPSVGSLFRQTVTSVQTRQASLMRRKNKNMGKFLCDICGNDFTSKINLTRLFIYHRHS</sequence>
<organism evidence="2 3">
    <name type="scientific">Hohenbuehelia grisea</name>
    <dbReference type="NCBI Taxonomy" id="104357"/>
    <lineage>
        <taxon>Eukaryota</taxon>
        <taxon>Fungi</taxon>
        <taxon>Dikarya</taxon>
        <taxon>Basidiomycota</taxon>
        <taxon>Agaricomycotina</taxon>
        <taxon>Agaricomycetes</taxon>
        <taxon>Agaricomycetidae</taxon>
        <taxon>Agaricales</taxon>
        <taxon>Pleurotineae</taxon>
        <taxon>Pleurotaceae</taxon>
        <taxon>Hohenbuehelia</taxon>
    </lineage>
</organism>
<keyword evidence="3" id="KW-1185">Reference proteome</keyword>
<dbReference type="EMBL" id="JASNQZ010000008">
    <property type="protein sequence ID" value="KAL0953120.1"/>
    <property type="molecule type" value="Genomic_DNA"/>
</dbReference>
<feature type="region of interest" description="Disordered" evidence="1">
    <location>
        <begin position="350"/>
        <end position="379"/>
    </location>
</feature>
<evidence type="ECO:0000256" key="1">
    <source>
        <dbReference type="SAM" id="MobiDB-lite"/>
    </source>
</evidence>
<feature type="region of interest" description="Disordered" evidence="1">
    <location>
        <begin position="595"/>
        <end position="627"/>
    </location>
</feature>
<reference evidence="3" key="1">
    <citation type="submission" date="2024-06" db="EMBL/GenBank/DDBJ databases">
        <title>Multi-omics analyses provide insights into the biosynthesis of the anticancer antibiotic pleurotin in Hohenbuehelia grisea.</title>
        <authorList>
            <person name="Weaver J.A."/>
            <person name="Alberti F."/>
        </authorList>
    </citation>
    <scope>NUCLEOTIDE SEQUENCE [LARGE SCALE GENOMIC DNA]</scope>
    <source>
        <strain evidence="3">T-177</strain>
    </source>
</reference>
<feature type="compositionally biased region" description="Low complexity" evidence="1">
    <location>
        <begin position="355"/>
        <end position="372"/>
    </location>
</feature>
<proteinExistence type="predicted"/>
<dbReference type="Proteomes" id="UP001556367">
    <property type="component" value="Unassembled WGS sequence"/>
</dbReference>
<name>A0ABR3JBP9_9AGAR</name>
<protein>
    <recommendedName>
        <fullName evidence="4">C2H2-type domain-containing protein</fullName>
    </recommendedName>
</protein>
<evidence type="ECO:0000313" key="2">
    <source>
        <dbReference type="EMBL" id="KAL0953120.1"/>
    </source>
</evidence>
<accession>A0ABR3JBP9</accession>
<feature type="region of interest" description="Disordered" evidence="1">
    <location>
        <begin position="515"/>
        <end position="572"/>
    </location>
</feature>
<comment type="caution">
    <text evidence="2">The sequence shown here is derived from an EMBL/GenBank/DDBJ whole genome shotgun (WGS) entry which is preliminary data.</text>
</comment>
<evidence type="ECO:0008006" key="4">
    <source>
        <dbReference type="Google" id="ProtNLM"/>
    </source>
</evidence>